<dbReference type="GO" id="GO:0047617">
    <property type="term" value="F:fatty acyl-CoA hydrolase activity"/>
    <property type="evidence" value="ECO:0007669"/>
    <property type="project" value="TreeGrafter"/>
</dbReference>
<name>A0A7Y0DWM0_9PROT</name>
<dbReference type="RefSeq" id="WP_169623255.1">
    <property type="nucleotide sequence ID" value="NZ_JABBNT010000001.1"/>
</dbReference>
<protein>
    <submittedName>
        <fullName evidence="3">Tol-pal system-associated acyl-CoA thioesterase</fullName>
    </submittedName>
</protein>
<dbReference type="Gene3D" id="3.10.129.10">
    <property type="entry name" value="Hotdog Thioesterase"/>
    <property type="match status" value="1"/>
</dbReference>
<evidence type="ECO:0000256" key="2">
    <source>
        <dbReference type="ARBA" id="ARBA00022801"/>
    </source>
</evidence>
<proteinExistence type="inferred from homology"/>
<dbReference type="SUPFAM" id="SSF54637">
    <property type="entry name" value="Thioesterase/thiol ester dehydrase-isomerase"/>
    <property type="match status" value="1"/>
</dbReference>
<dbReference type="InterPro" id="IPR006684">
    <property type="entry name" value="YbgC/YbaW"/>
</dbReference>
<dbReference type="AlphaFoldDB" id="A0A7Y0DWM0"/>
<evidence type="ECO:0000313" key="3">
    <source>
        <dbReference type="EMBL" id="NMM42942.1"/>
    </source>
</evidence>
<dbReference type="EMBL" id="JABBNT010000001">
    <property type="protein sequence ID" value="NMM42942.1"/>
    <property type="molecule type" value="Genomic_DNA"/>
</dbReference>
<keyword evidence="2" id="KW-0378">Hydrolase</keyword>
<dbReference type="InterPro" id="IPR050563">
    <property type="entry name" value="4-hydroxybenzoyl-CoA_TE"/>
</dbReference>
<dbReference type="PIRSF" id="PIRSF003230">
    <property type="entry name" value="YbgC"/>
    <property type="match status" value="1"/>
</dbReference>
<dbReference type="CDD" id="cd00586">
    <property type="entry name" value="4HBT"/>
    <property type="match status" value="1"/>
</dbReference>
<sequence>MRKPAHRTPIRVYYEDTDSGGIVYYANYLKFAERGRTELLRSIGFDHRTMADEYGLGFVVRRCCADYRKPARLDDLLTVETSLVKLAGASAEMAQRVLINDTILCELAVTLGLVDGTGRPRRFPDPVRASLTEVMESGSTEDN</sequence>
<reference evidence="3 4" key="1">
    <citation type="submission" date="2020-04" db="EMBL/GenBank/DDBJ databases">
        <title>Rhodospirillaceae bacterium KN72 isolated from deep sea.</title>
        <authorList>
            <person name="Zhang D.-C."/>
        </authorList>
    </citation>
    <scope>NUCLEOTIDE SEQUENCE [LARGE SCALE GENOMIC DNA]</scope>
    <source>
        <strain evidence="3 4">KN72</strain>
    </source>
</reference>
<gene>
    <name evidence="3" type="primary">ybgC</name>
    <name evidence="3" type="ORF">HH303_00530</name>
</gene>
<organism evidence="3 4">
    <name type="scientific">Pacificispira spongiicola</name>
    <dbReference type="NCBI Taxonomy" id="2729598"/>
    <lineage>
        <taxon>Bacteria</taxon>
        <taxon>Pseudomonadati</taxon>
        <taxon>Pseudomonadota</taxon>
        <taxon>Alphaproteobacteria</taxon>
        <taxon>Rhodospirillales</taxon>
        <taxon>Rhodospirillaceae</taxon>
        <taxon>Pacificispira</taxon>
    </lineage>
</organism>
<dbReference type="Pfam" id="PF13279">
    <property type="entry name" value="4HBT_2"/>
    <property type="match status" value="1"/>
</dbReference>
<dbReference type="NCBIfam" id="TIGR00051">
    <property type="entry name" value="YbgC/FadM family acyl-CoA thioesterase"/>
    <property type="match status" value="1"/>
</dbReference>
<dbReference type="FunFam" id="3.10.129.10:FF:000004">
    <property type="entry name" value="Tol-pal system-associated acyl-CoA thioesterase"/>
    <property type="match status" value="1"/>
</dbReference>
<dbReference type="PANTHER" id="PTHR31793">
    <property type="entry name" value="4-HYDROXYBENZOYL-COA THIOESTERASE FAMILY MEMBER"/>
    <property type="match status" value="1"/>
</dbReference>
<dbReference type="Proteomes" id="UP000539372">
    <property type="component" value="Unassembled WGS sequence"/>
</dbReference>
<evidence type="ECO:0000256" key="1">
    <source>
        <dbReference type="ARBA" id="ARBA00005953"/>
    </source>
</evidence>
<accession>A0A7Y0DWM0</accession>
<dbReference type="InterPro" id="IPR029069">
    <property type="entry name" value="HotDog_dom_sf"/>
</dbReference>
<comment type="similarity">
    <text evidence="1">Belongs to the 4-hydroxybenzoyl-CoA thioesterase family.</text>
</comment>
<evidence type="ECO:0000313" key="4">
    <source>
        <dbReference type="Proteomes" id="UP000539372"/>
    </source>
</evidence>
<dbReference type="PANTHER" id="PTHR31793:SF37">
    <property type="entry name" value="ACYL-COA THIOESTER HYDROLASE YBGC"/>
    <property type="match status" value="1"/>
</dbReference>
<keyword evidence="4" id="KW-1185">Reference proteome</keyword>
<dbReference type="InterPro" id="IPR014166">
    <property type="entry name" value="Tol-Pal_acyl-CoA_thioesterase"/>
</dbReference>
<dbReference type="NCBIfam" id="TIGR02799">
    <property type="entry name" value="thio_ybgC"/>
    <property type="match status" value="1"/>
</dbReference>
<comment type="caution">
    <text evidence="3">The sequence shown here is derived from an EMBL/GenBank/DDBJ whole genome shotgun (WGS) entry which is preliminary data.</text>
</comment>